<evidence type="ECO:0000256" key="2">
    <source>
        <dbReference type="SAM" id="MobiDB-lite"/>
    </source>
</evidence>
<feature type="transmembrane region" description="Helical" evidence="3">
    <location>
        <begin position="922"/>
        <end position="941"/>
    </location>
</feature>
<name>A0A087ALI9_9BIFI</name>
<sequence length="947" mass="99891">MHLPASSGLQTTKAKTWRRIMAAAGALTLCTSLGVSGIGTNAAFADTYSSSAIAMNANAVTKGTIAAGELAVVNFAPVWGDKQANKEHMLEIMKQAADCAVKMIVFPEMALTGYVSSSDPESQAYRMAVSQAETTASPITQEIAQAAKGYGMWVVFGTSERIPGDDDHAYNSAFAISPEGQVSSYQKIAPVEGSWATPGSTPVILQTPWGLMGLSICYDTYANPEIERYYAASGVGLLVNPTATSRSYTDIDNDGVKDGKGWEWYYRNRLESISSRDGMVIASADLVGPDGPTAADGSRAYDFPGGSVILTGGTTYAAGLAQDGTIAVGTAGLLTNDRALRVSVPSTTKVANDFHPDYYAKWYGELADRQESGESLRYSFGSSDGPTAAVANVSAVWADKTANTQMMLDYADIAHEKGIDLLVFPETILTGYDSTDPKGSADAHSSNAEVNRQLAASDDYMQVLLAEKVVGADGDTTRGESVQRMAAKAKELGMYIVFGLAEMPEGGPVNDGGTNKVYNSAAVCFPDGHTESYQKMHRAGSEETVWSVPGDTPLMFEMPQWKGKDGSALKAGVNICRDGHFYPELGRFYAASGAELLIHPTATTGNAWYRESRIGSYTDRDSMAAVTANIWGPDGYPLDAEGQPIYSVNDAGETVSSDKPVAGYSYAGVGRNPFHSTSLVITAWNRKDGTRFNYLTGSALDTSDTGAGADLAATQDWTFAQGAVDSDNLEYRTMNLSAAGFGITNFQPRLFSKMYDALAQRMVPEYAAMYTAPSALDASALQPSIDQAASALTKTDTYTAESLEVLTSAYEEALSLRDNTTFGSQQQPLVTAAAEELDKALSALQLVHAHEQDATDDAQNNSDASSPSAGTGTDTEKQPSSAESAVAPDTADTNQDESATNDASADGEDQDDSPLASTGSPILVMAVLAAVAALTAGGLILKAKRSV</sequence>
<dbReference type="EMBL" id="JGYW01000002">
    <property type="protein sequence ID" value="KFI59639.1"/>
    <property type="molecule type" value="Genomic_DNA"/>
</dbReference>
<dbReference type="PANTHER" id="PTHR43674">
    <property type="entry name" value="NITRILASE C965.09-RELATED"/>
    <property type="match status" value="1"/>
</dbReference>
<organism evidence="5 6">
    <name type="scientific">Bifidobacterium gallicum DSM 20093 = LMG 11596</name>
    <dbReference type="NCBI Taxonomy" id="561180"/>
    <lineage>
        <taxon>Bacteria</taxon>
        <taxon>Bacillati</taxon>
        <taxon>Actinomycetota</taxon>
        <taxon>Actinomycetes</taxon>
        <taxon>Bifidobacteriales</taxon>
        <taxon>Bifidobacteriaceae</taxon>
        <taxon>Bifidobacterium</taxon>
    </lineage>
</organism>
<keyword evidence="3" id="KW-1133">Transmembrane helix</keyword>
<dbReference type="Gene3D" id="1.20.1270.90">
    <property type="entry name" value="AF1782-like"/>
    <property type="match status" value="1"/>
</dbReference>
<keyword evidence="3" id="KW-0812">Transmembrane</keyword>
<dbReference type="AlphaFoldDB" id="A0A087ALI9"/>
<feature type="domain" description="CN hydrolase" evidence="4">
    <location>
        <begin position="386"/>
        <end position="713"/>
    </location>
</feature>
<dbReference type="SUPFAM" id="SSF56317">
    <property type="entry name" value="Carbon-nitrogen hydrolase"/>
    <property type="match status" value="2"/>
</dbReference>
<dbReference type="PANTHER" id="PTHR43674:SF16">
    <property type="entry name" value="CARBON-NITROGEN FAMILY, PUTATIVE (AFU_ORTHOLOGUE AFUA_5G02350)-RELATED"/>
    <property type="match status" value="1"/>
</dbReference>
<gene>
    <name evidence="5" type="ORF">BGLCM_0307</name>
</gene>
<dbReference type="PROSITE" id="PS50263">
    <property type="entry name" value="CN_HYDROLASE"/>
    <property type="match status" value="2"/>
</dbReference>
<dbReference type="Gene3D" id="3.60.110.10">
    <property type="entry name" value="Carbon-nitrogen hydrolase"/>
    <property type="match status" value="2"/>
</dbReference>
<dbReference type="InterPro" id="IPR050345">
    <property type="entry name" value="Aliph_Amidase/BUP"/>
</dbReference>
<dbReference type="GO" id="GO:0016811">
    <property type="term" value="F:hydrolase activity, acting on carbon-nitrogen (but not peptide) bonds, in linear amides"/>
    <property type="evidence" value="ECO:0007669"/>
    <property type="project" value="TreeGrafter"/>
</dbReference>
<feature type="compositionally biased region" description="Polar residues" evidence="2">
    <location>
        <begin position="857"/>
        <end position="883"/>
    </location>
</feature>
<keyword evidence="6" id="KW-1185">Reference proteome</keyword>
<reference evidence="5 6" key="1">
    <citation type="submission" date="2014-03" db="EMBL/GenBank/DDBJ databases">
        <title>Genomics of Bifidobacteria.</title>
        <authorList>
            <person name="Ventura M."/>
            <person name="Milani C."/>
            <person name="Lugli G.A."/>
        </authorList>
    </citation>
    <scope>NUCLEOTIDE SEQUENCE [LARGE SCALE GENOMIC DNA]</scope>
    <source>
        <strain evidence="5 6">LMG 11596</strain>
    </source>
</reference>
<evidence type="ECO:0000256" key="1">
    <source>
        <dbReference type="ARBA" id="ARBA00022801"/>
    </source>
</evidence>
<proteinExistence type="predicted"/>
<dbReference type="InterPro" id="IPR036526">
    <property type="entry name" value="C-N_Hydrolase_sf"/>
</dbReference>
<feature type="compositionally biased region" description="Polar residues" evidence="2">
    <location>
        <begin position="891"/>
        <end position="903"/>
    </location>
</feature>
<evidence type="ECO:0000259" key="4">
    <source>
        <dbReference type="PROSITE" id="PS50263"/>
    </source>
</evidence>
<evidence type="ECO:0000313" key="5">
    <source>
        <dbReference type="EMBL" id="KFI59639.1"/>
    </source>
</evidence>
<keyword evidence="1" id="KW-0378">Hydrolase</keyword>
<evidence type="ECO:0000313" key="6">
    <source>
        <dbReference type="Proteomes" id="UP000029074"/>
    </source>
</evidence>
<dbReference type="Pfam" id="PF00795">
    <property type="entry name" value="CN_hydrolase"/>
    <property type="match status" value="2"/>
</dbReference>
<dbReference type="CDD" id="cd07197">
    <property type="entry name" value="nitrilase"/>
    <property type="match status" value="2"/>
</dbReference>
<keyword evidence="3" id="KW-0472">Membrane</keyword>
<feature type="region of interest" description="Disordered" evidence="2">
    <location>
        <begin position="851"/>
        <end position="917"/>
    </location>
</feature>
<comment type="caution">
    <text evidence="5">The sequence shown here is derived from an EMBL/GenBank/DDBJ whole genome shotgun (WGS) entry which is preliminary data.</text>
</comment>
<dbReference type="Proteomes" id="UP000029074">
    <property type="component" value="Unassembled WGS sequence"/>
</dbReference>
<protein>
    <submittedName>
        <fullName evidence="5">Cell wall anchor protein</fullName>
    </submittedName>
</protein>
<accession>A0A087ALI9</accession>
<feature type="domain" description="CN hydrolase" evidence="4">
    <location>
        <begin position="68"/>
        <end position="340"/>
    </location>
</feature>
<evidence type="ECO:0000256" key="3">
    <source>
        <dbReference type="SAM" id="Phobius"/>
    </source>
</evidence>
<dbReference type="InterPro" id="IPR003010">
    <property type="entry name" value="C-N_Hydrolase"/>
</dbReference>